<proteinExistence type="predicted"/>
<evidence type="ECO:0000313" key="4">
    <source>
        <dbReference type="Proteomes" id="UP000005143"/>
    </source>
</evidence>
<evidence type="ECO:0000313" key="3">
    <source>
        <dbReference type="EMBL" id="EHN09301.1"/>
    </source>
</evidence>
<dbReference type="RefSeq" id="WP_007578310.1">
    <property type="nucleotide sequence ID" value="NZ_AGUD01000295.1"/>
</dbReference>
<name>H0EAH4_9ACTN</name>
<comment type="caution">
    <text evidence="3">The sequence shown here is derived from an EMBL/GenBank/DDBJ whole genome shotgun (WGS) entry which is preliminary data.</text>
</comment>
<feature type="region of interest" description="Disordered" evidence="1">
    <location>
        <begin position="74"/>
        <end position="95"/>
    </location>
</feature>
<dbReference type="EMBL" id="AGUD01000295">
    <property type="protein sequence ID" value="EHN09301.1"/>
    <property type="molecule type" value="Genomic_DNA"/>
</dbReference>
<gene>
    <name evidence="3" type="ORF">PAI11_38480</name>
</gene>
<accession>H0EAH4</accession>
<reference evidence="3 4" key="1">
    <citation type="journal article" date="2013" name="Biodegradation">
        <title>Quantitative proteomic analysis of ibuprofen-degrading Patulibacter sp. strain I11.</title>
        <authorList>
            <person name="Almeida B."/>
            <person name="Kjeldal H."/>
            <person name="Lolas I."/>
            <person name="Knudsen A.D."/>
            <person name="Carvalho G."/>
            <person name="Nielsen K.L."/>
            <person name="Barreto Crespo M.T."/>
            <person name="Stensballe A."/>
            <person name="Nielsen J.L."/>
        </authorList>
    </citation>
    <scope>NUCLEOTIDE SEQUENCE [LARGE SCALE GENOMIC DNA]</scope>
    <source>
        <strain evidence="3 4">I11</strain>
    </source>
</reference>
<protein>
    <submittedName>
        <fullName evidence="3">Uncharacterized protein</fullName>
    </submittedName>
</protein>
<evidence type="ECO:0000256" key="1">
    <source>
        <dbReference type="SAM" id="MobiDB-lite"/>
    </source>
</evidence>
<keyword evidence="4" id="KW-1185">Reference proteome</keyword>
<evidence type="ECO:0000256" key="2">
    <source>
        <dbReference type="SAM" id="SignalP"/>
    </source>
</evidence>
<dbReference type="Proteomes" id="UP000005143">
    <property type="component" value="Unassembled WGS sequence"/>
</dbReference>
<feature type="chain" id="PRO_5003532256" evidence="2">
    <location>
        <begin position="27"/>
        <end position="95"/>
    </location>
</feature>
<feature type="signal peptide" evidence="2">
    <location>
        <begin position="1"/>
        <end position="26"/>
    </location>
</feature>
<sequence length="95" mass="9389">MTPARTLAITAAVALASLAPATGASAQDPPSPTALATPGVVVGGKWSACKAKHNGKFFKTLGCFFTPCRPSGGNLEPPGSSGNPPVYGGGLTCNF</sequence>
<organism evidence="3 4">
    <name type="scientific">Patulibacter medicamentivorans</name>
    <dbReference type="NCBI Taxonomy" id="1097667"/>
    <lineage>
        <taxon>Bacteria</taxon>
        <taxon>Bacillati</taxon>
        <taxon>Actinomycetota</taxon>
        <taxon>Thermoleophilia</taxon>
        <taxon>Solirubrobacterales</taxon>
        <taxon>Patulibacteraceae</taxon>
        <taxon>Patulibacter</taxon>
    </lineage>
</organism>
<dbReference type="AlphaFoldDB" id="H0EAH4"/>
<keyword evidence="2" id="KW-0732">Signal</keyword>